<dbReference type="GO" id="GO:0005764">
    <property type="term" value="C:lysosome"/>
    <property type="evidence" value="ECO:0007669"/>
    <property type="project" value="TreeGrafter"/>
</dbReference>
<protein>
    <recommendedName>
        <fullName evidence="8">Beta-hexosaminidase subunit alpha</fullName>
        <ecNumber evidence="3">3.2.1.52</ecNumber>
    </recommendedName>
    <alternativeName>
        <fullName evidence="9">Beta-N-acetylhexosaminidase subunit alpha</fullName>
    </alternativeName>
    <alternativeName>
        <fullName evidence="10">N-acetyl-beta-glucosaminidase subunit alpha</fullName>
    </alternativeName>
</protein>
<comment type="catalytic activity">
    <reaction evidence="11">
        <text>a ganglioside GM2 (d18:1(4E)) + H2O = a ganglioside GM3 (d18:1(4E)) + N-acetyl-beta-D-galactosamine</text>
        <dbReference type="Rhea" id="RHEA:47940"/>
        <dbReference type="ChEBI" id="CHEBI:15377"/>
        <dbReference type="ChEBI" id="CHEBI:28497"/>
        <dbReference type="ChEBI" id="CHEBI:60065"/>
        <dbReference type="ChEBI" id="CHEBI:71502"/>
    </reaction>
    <physiologicalReaction direction="left-to-right" evidence="11">
        <dbReference type="Rhea" id="RHEA:47941"/>
    </physiologicalReaction>
</comment>
<dbReference type="Gene3D" id="3.20.20.80">
    <property type="entry name" value="Glycosidases"/>
    <property type="match status" value="2"/>
</dbReference>
<comment type="caution">
    <text evidence="19">The sequence shown here is derived from an EMBL/GenBank/DDBJ whole genome shotgun (WGS) entry which is preliminary data.</text>
</comment>
<evidence type="ECO:0000256" key="15">
    <source>
        <dbReference type="ARBA" id="ARBA00047301"/>
    </source>
</evidence>
<keyword evidence="6" id="KW-0865">Zymogen</keyword>
<dbReference type="GO" id="GO:0006689">
    <property type="term" value="P:ganglioside catabolic process"/>
    <property type="evidence" value="ECO:0007669"/>
    <property type="project" value="TreeGrafter"/>
</dbReference>
<keyword evidence="20" id="KW-1185">Reference proteome</keyword>
<sequence length="232" mass="26977">RLFSFWSVRSGQSILELHLRLHVQTLKEVSKVFPDSYIHLGGDEVDFTCWKTNPDIKAFMQSKGFGSDFTKLEAFYMESIVNMTTALNRTAIVWQDVFDYHEKRSFLSVVEVWRQPCYLCKMRRATKVGLRVILAAPWYLDQPGPTHNWAPFYNVRPLNFKGQNECCAIPKSSVLHIWKGLPPAYYAEMEQMTQAGMRVILAAPWYINHINYGQDWRTYYGVEPLNFNGVCS</sequence>
<evidence type="ECO:0000259" key="18">
    <source>
        <dbReference type="Pfam" id="PF00728"/>
    </source>
</evidence>
<evidence type="ECO:0000256" key="3">
    <source>
        <dbReference type="ARBA" id="ARBA00012663"/>
    </source>
</evidence>
<dbReference type="GO" id="GO:0030203">
    <property type="term" value="P:glycosaminoglycan metabolic process"/>
    <property type="evidence" value="ECO:0007669"/>
    <property type="project" value="TreeGrafter"/>
</dbReference>
<comment type="catalytic activity">
    <reaction evidence="12">
        <text>a ganglioside GM2 + H2O = a ganglioside GM3 + N-acetyl-beta-D-galactosamine</text>
        <dbReference type="Rhea" id="RHEA:47968"/>
        <dbReference type="ChEBI" id="CHEBI:15377"/>
        <dbReference type="ChEBI" id="CHEBI:28497"/>
        <dbReference type="ChEBI" id="CHEBI:79210"/>
        <dbReference type="ChEBI" id="CHEBI:79218"/>
    </reaction>
    <physiologicalReaction direction="left-to-right" evidence="12">
        <dbReference type="Rhea" id="RHEA:47969"/>
    </physiologicalReaction>
</comment>
<evidence type="ECO:0000256" key="6">
    <source>
        <dbReference type="ARBA" id="ARBA00023145"/>
    </source>
</evidence>
<evidence type="ECO:0000256" key="10">
    <source>
        <dbReference type="ARBA" id="ARBA00043190"/>
    </source>
</evidence>
<comment type="similarity">
    <text evidence="2">Belongs to the glycosyl hydrolase 20 family.</text>
</comment>
<dbReference type="InterPro" id="IPR015883">
    <property type="entry name" value="Glyco_hydro_20_cat"/>
</dbReference>
<comment type="subunit">
    <text evidence="14">There are 3 beta-hexosaminidase isozymes: isozyme A (hexosaminidase A) is a heterodimer composed of one subunit alpha and one subunit beta (chain A and B); isozyme B (hexosaminidase B) is a homodimer of two beta subunits (two chains A and B); isozyme S (hexosaminidase S) is a homodimer of two alpha subunits. The composition of the dimer (isozyme A versus isozyme S) has a significant effect on the substrate specificity of the alpha subunit active site.</text>
</comment>
<comment type="catalytic activity">
    <reaction evidence="1">
        <text>Hydrolysis of terminal non-reducing N-acetyl-D-hexosamine residues in N-acetyl-beta-D-hexosaminides.</text>
        <dbReference type="EC" id="3.2.1.52"/>
    </reaction>
</comment>
<dbReference type="GO" id="GO:0004563">
    <property type="term" value="F:beta-N-acetylhexosaminidase activity"/>
    <property type="evidence" value="ECO:0007669"/>
    <property type="project" value="UniProtKB-EC"/>
</dbReference>
<dbReference type="InterPro" id="IPR025705">
    <property type="entry name" value="Beta_hexosaminidase_sua/sub"/>
</dbReference>
<evidence type="ECO:0000313" key="20">
    <source>
        <dbReference type="Proteomes" id="UP001460270"/>
    </source>
</evidence>
<keyword evidence="5" id="KW-0378">Hydrolase</keyword>
<accession>A0AAW0MEE1</accession>
<dbReference type="Proteomes" id="UP001460270">
    <property type="component" value="Unassembled WGS sequence"/>
</dbReference>
<keyword evidence="4" id="KW-0732">Signal</keyword>
<feature type="active site" description="Proton donor" evidence="17">
    <location>
        <position position="44"/>
    </location>
</feature>
<evidence type="ECO:0000256" key="4">
    <source>
        <dbReference type="ARBA" id="ARBA00022729"/>
    </source>
</evidence>
<comment type="catalytic activity">
    <reaction evidence="16">
        <text>N-acetyl-beta-D-6-sulfogalactosaminyl-(1-&gt;4)-alpha-L-iduronyl-(1-&gt;3)-N-acetyl-D-6-sulfogalactosamine + H2O = alpha-L-iduronyl-(1-&gt;3)-N-acetyl-D-6-sulfogalactosamine + N-acetyl-D-6-sulfogalactosamine</text>
        <dbReference type="Rhea" id="RHEA:64384"/>
        <dbReference type="ChEBI" id="CHEBI:15377"/>
        <dbReference type="ChEBI" id="CHEBI:152567"/>
        <dbReference type="ChEBI" id="CHEBI:152568"/>
        <dbReference type="ChEBI" id="CHEBI:153064"/>
    </reaction>
    <physiologicalReaction direction="left-to-right" evidence="16">
        <dbReference type="Rhea" id="RHEA:64385"/>
    </physiologicalReaction>
</comment>
<evidence type="ECO:0000256" key="13">
    <source>
        <dbReference type="ARBA" id="ARBA00045782"/>
    </source>
</evidence>
<dbReference type="EMBL" id="JBBPFD010000731">
    <property type="protein sequence ID" value="KAK7877019.1"/>
    <property type="molecule type" value="Genomic_DNA"/>
</dbReference>
<reference evidence="20" key="1">
    <citation type="submission" date="2024-04" db="EMBL/GenBank/DDBJ databases">
        <title>Salinicola lusitanus LLJ914,a marine bacterium isolated from the Okinawa Trough.</title>
        <authorList>
            <person name="Li J."/>
        </authorList>
    </citation>
    <scope>NUCLEOTIDE SEQUENCE [LARGE SCALE GENOMIC DNA]</scope>
</reference>
<dbReference type="GO" id="GO:0016020">
    <property type="term" value="C:membrane"/>
    <property type="evidence" value="ECO:0007669"/>
    <property type="project" value="TreeGrafter"/>
</dbReference>
<feature type="non-terminal residue" evidence="19">
    <location>
        <position position="1"/>
    </location>
</feature>
<evidence type="ECO:0000256" key="12">
    <source>
        <dbReference type="ARBA" id="ARBA00043827"/>
    </source>
</evidence>
<comment type="catalytic activity">
    <reaction evidence="15">
        <text>N-acetyl-beta-D-galactosaminyl-(1-&gt;4)-beta-D-3-sulfogalactosyl-(1-&gt;4)-beta-D-glucosyl-(1&lt;-&gt;1')-ceramide + H2O = a beta-D-3-sulfogalactosyl-(1-&gt;4)-beta-D-glucosyl-(1&lt;-&gt;1')-ceramide + N-acetyl-beta-D-galactosamine</text>
        <dbReference type="Rhea" id="RHEA:48276"/>
        <dbReference type="ChEBI" id="CHEBI:15377"/>
        <dbReference type="ChEBI" id="CHEBI:28497"/>
        <dbReference type="ChEBI" id="CHEBI:90163"/>
        <dbReference type="ChEBI" id="CHEBI:90164"/>
    </reaction>
    <physiologicalReaction direction="left-to-right" evidence="15">
        <dbReference type="Rhea" id="RHEA:48277"/>
    </physiologicalReaction>
</comment>
<evidence type="ECO:0000256" key="17">
    <source>
        <dbReference type="PIRSR" id="PIRSR625705-1"/>
    </source>
</evidence>
<comment type="catalytic activity">
    <reaction evidence="7">
        <text>beta-D-GalNAc-(1-&gt;4)-alpha-L-IdoA-(1-&gt;3)-beta-D-GalNAc-4-sulfate-(1-&gt;4)-alpha-L-IdoA-(1-&gt;3)-D-GalNAc-4-sulfate + H2O = alpha-L-IdoA-(1-&gt;3)-beta-D-GalNAc-4-sulfate-(1-&gt;4)-alpha-L-IdoA-(1-&gt;3)-D-GalNAc-4-sulfate + N-acetyl-D-galactosamine</text>
        <dbReference type="Rhea" id="RHEA:64372"/>
        <dbReference type="ChEBI" id="CHEBI:15377"/>
        <dbReference type="ChEBI" id="CHEBI:28037"/>
        <dbReference type="ChEBI" id="CHEBI:152565"/>
        <dbReference type="ChEBI" id="CHEBI:152566"/>
    </reaction>
    <physiologicalReaction direction="left-to-right" evidence="7">
        <dbReference type="Rhea" id="RHEA:64373"/>
    </physiologicalReaction>
</comment>
<evidence type="ECO:0000256" key="9">
    <source>
        <dbReference type="ARBA" id="ARBA00041405"/>
    </source>
</evidence>
<proteinExistence type="inferred from homology"/>
<comment type="function">
    <text evidence="13">Hydrolyzes the non-reducing end N-acetyl-D-hexosamine and/or sulfated N-acetyl-D-hexosamine of glycoconjugates, such as the oligosaccharide moieties from proteins and neutral glycolipids, or from certain mucopolysaccharides. The isozyme S is as active as the isozyme A on the anionic bis-sulfated glycans, the chondroitin-6-sulfate trisaccharide (C6S-3), and the dermatan sulfate pentasaccharide, and the sulfated glycosphingolipid SM2. The isozyme B does not hydrolyze each of these substrates, however hydrolyzes efficiently neutral oligosaccharide. Only the isozyme A is responsible for the degradation of GM2 gangliosides in the presence of GM2A.</text>
</comment>
<dbReference type="EC" id="3.2.1.52" evidence="3"/>
<dbReference type="AlphaFoldDB" id="A0AAW0MEE1"/>
<evidence type="ECO:0000256" key="8">
    <source>
        <dbReference type="ARBA" id="ARBA00040940"/>
    </source>
</evidence>
<evidence type="ECO:0000256" key="14">
    <source>
        <dbReference type="ARBA" id="ARBA00046515"/>
    </source>
</evidence>
<gene>
    <name evidence="19" type="ORF">WMY93_032276</name>
</gene>
<dbReference type="SUPFAM" id="SSF51445">
    <property type="entry name" value="(Trans)glycosidases"/>
    <property type="match status" value="2"/>
</dbReference>
<evidence type="ECO:0000256" key="7">
    <source>
        <dbReference type="ARBA" id="ARBA00023505"/>
    </source>
</evidence>
<evidence type="ECO:0000256" key="2">
    <source>
        <dbReference type="ARBA" id="ARBA00006285"/>
    </source>
</evidence>
<organism evidence="19 20">
    <name type="scientific">Mugilogobius chulae</name>
    <name type="common">yellowstripe goby</name>
    <dbReference type="NCBI Taxonomy" id="88201"/>
    <lineage>
        <taxon>Eukaryota</taxon>
        <taxon>Metazoa</taxon>
        <taxon>Chordata</taxon>
        <taxon>Craniata</taxon>
        <taxon>Vertebrata</taxon>
        <taxon>Euteleostomi</taxon>
        <taxon>Actinopterygii</taxon>
        <taxon>Neopterygii</taxon>
        <taxon>Teleostei</taxon>
        <taxon>Neoteleostei</taxon>
        <taxon>Acanthomorphata</taxon>
        <taxon>Gobiaria</taxon>
        <taxon>Gobiiformes</taxon>
        <taxon>Gobioidei</taxon>
        <taxon>Gobiidae</taxon>
        <taxon>Gobionellinae</taxon>
        <taxon>Mugilogobius</taxon>
    </lineage>
</organism>
<evidence type="ECO:0000256" key="5">
    <source>
        <dbReference type="ARBA" id="ARBA00022801"/>
    </source>
</evidence>
<evidence type="ECO:0000256" key="1">
    <source>
        <dbReference type="ARBA" id="ARBA00001231"/>
    </source>
</evidence>
<dbReference type="GO" id="GO:0005975">
    <property type="term" value="P:carbohydrate metabolic process"/>
    <property type="evidence" value="ECO:0007669"/>
    <property type="project" value="InterPro"/>
</dbReference>
<feature type="domain" description="Glycoside hydrolase family 20 catalytic" evidence="18">
    <location>
        <begin position="24"/>
        <end position="147"/>
    </location>
</feature>
<evidence type="ECO:0000256" key="16">
    <source>
        <dbReference type="ARBA" id="ARBA00049464"/>
    </source>
</evidence>
<dbReference type="PANTHER" id="PTHR22600:SF39">
    <property type="entry name" value="BETA-HEXOSAMINIDASE SUBUNIT ALPHA"/>
    <property type="match status" value="1"/>
</dbReference>
<evidence type="ECO:0000313" key="19">
    <source>
        <dbReference type="EMBL" id="KAK7877019.1"/>
    </source>
</evidence>
<name>A0AAW0MEE1_9GOBI</name>
<dbReference type="PANTHER" id="PTHR22600">
    <property type="entry name" value="BETA-HEXOSAMINIDASE"/>
    <property type="match status" value="1"/>
</dbReference>
<dbReference type="InterPro" id="IPR017853">
    <property type="entry name" value="GH"/>
</dbReference>
<evidence type="ECO:0000256" key="11">
    <source>
        <dbReference type="ARBA" id="ARBA00043767"/>
    </source>
</evidence>
<dbReference type="Pfam" id="PF00728">
    <property type="entry name" value="Glyco_hydro_20"/>
    <property type="match status" value="1"/>
</dbReference>